<gene>
    <name evidence="8" type="ORF">HKD39_05750</name>
</gene>
<dbReference type="PROSITE" id="PS50949">
    <property type="entry name" value="HTH_GNTR"/>
    <property type="match status" value="1"/>
</dbReference>
<dbReference type="RefSeq" id="WP_171198830.1">
    <property type="nucleotide sequence ID" value="NZ_JABEND010000002.1"/>
</dbReference>
<evidence type="ECO:0000256" key="2">
    <source>
        <dbReference type="ARBA" id="ARBA00022898"/>
    </source>
</evidence>
<dbReference type="GO" id="GO:0003700">
    <property type="term" value="F:DNA-binding transcription factor activity"/>
    <property type="evidence" value="ECO:0007669"/>
    <property type="project" value="InterPro"/>
</dbReference>
<dbReference type="EMBL" id="JABEND010000002">
    <property type="protein sequence ID" value="NNG35224.1"/>
    <property type="molecule type" value="Genomic_DNA"/>
</dbReference>
<dbReference type="InterPro" id="IPR004839">
    <property type="entry name" value="Aminotransferase_I/II_large"/>
</dbReference>
<keyword evidence="9" id="KW-1185">Reference proteome</keyword>
<evidence type="ECO:0000313" key="9">
    <source>
        <dbReference type="Proteomes" id="UP000562984"/>
    </source>
</evidence>
<evidence type="ECO:0000256" key="5">
    <source>
        <dbReference type="ARBA" id="ARBA00023163"/>
    </source>
</evidence>
<dbReference type="InterPro" id="IPR036390">
    <property type="entry name" value="WH_DNA-bd_sf"/>
</dbReference>
<protein>
    <submittedName>
        <fullName evidence="8">PLP-dependent aminotransferase family protein</fullName>
    </submittedName>
</protein>
<comment type="similarity">
    <text evidence="1">In the C-terminal section; belongs to the class-I pyridoxal-phosphate-dependent aminotransferase family.</text>
</comment>
<feature type="region of interest" description="Disordered" evidence="6">
    <location>
        <begin position="1"/>
        <end position="56"/>
    </location>
</feature>
<organism evidence="8 9">
    <name type="scientific">Nakamurella aerolata</name>
    <dbReference type="NCBI Taxonomy" id="1656892"/>
    <lineage>
        <taxon>Bacteria</taxon>
        <taxon>Bacillati</taxon>
        <taxon>Actinomycetota</taxon>
        <taxon>Actinomycetes</taxon>
        <taxon>Nakamurellales</taxon>
        <taxon>Nakamurellaceae</taxon>
        <taxon>Nakamurella</taxon>
    </lineage>
</organism>
<accession>A0A849A2F0</accession>
<proteinExistence type="inferred from homology"/>
<comment type="caution">
    <text evidence="8">The sequence shown here is derived from an EMBL/GenBank/DDBJ whole genome shotgun (WGS) entry which is preliminary data.</text>
</comment>
<evidence type="ECO:0000256" key="3">
    <source>
        <dbReference type="ARBA" id="ARBA00023015"/>
    </source>
</evidence>
<name>A0A849A2F0_9ACTN</name>
<reference evidence="8 9" key="1">
    <citation type="submission" date="2020-05" db="EMBL/GenBank/DDBJ databases">
        <title>Nakamurella sp. DB0629 isolated from air conditioner.</title>
        <authorList>
            <person name="Kim D.H."/>
            <person name="Kim D.-U."/>
        </authorList>
    </citation>
    <scope>NUCLEOTIDE SEQUENCE [LARGE SCALE GENOMIC DNA]</scope>
    <source>
        <strain evidence="8 9">DB0629</strain>
    </source>
</reference>
<dbReference type="SUPFAM" id="SSF46785">
    <property type="entry name" value="Winged helix' DNA-binding domain"/>
    <property type="match status" value="1"/>
</dbReference>
<dbReference type="Gene3D" id="1.10.10.10">
    <property type="entry name" value="Winged helix-like DNA-binding domain superfamily/Winged helix DNA-binding domain"/>
    <property type="match status" value="1"/>
</dbReference>
<dbReference type="AlphaFoldDB" id="A0A849A2F0"/>
<dbReference type="InterPro" id="IPR036388">
    <property type="entry name" value="WH-like_DNA-bd_sf"/>
</dbReference>
<feature type="region of interest" description="Disordered" evidence="6">
    <location>
        <begin position="128"/>
        <end position="161"/>
    </location>
</feature>
<dbReference type="GO" id="GO:0008483">
    <property type="term" value="F:transaminase activity"/>
    <property type="evidence" value="ECO:0007669"/>
    <property type="project" value="UniProtKB-KW"/>
</dbReference>
<dbReference type="InterPro" id="IPR015424">
    <property type="entry name" value="PyrdxlP-dep_Trfase"/>
</dbReference>
<dbReference type="InterPro" id="IPR015421">
    <property type="entry name" value="PyrdxlP-dep_Trfase_major"/>
</dbReference>
<keyword evidence="8" id="KW-0032">Aminotransferase</keyword>
<dbReference type="Pfam" id="PF00392">
    <property type="entry name" value="GntR"/>
    <property type="match status" value="1"/>
</dbReference>
<dbReference type="Pfam" id="PF00155">
    <property type="entry name" value="Aminotran_1_2"/>
    <property type="match status" value="1"/>
</dbReference>
<evidence type="ECO:0000256" key="1">
    <source>
        <dbReference type="ARBA" id="ARBA00005384"/>
    </source>
</evidence>
<dbReference type="CDD" id="cd00609">
    <property type="entry name" value="AAT_like"/>
    <property type="match status" value="1"/>
</dbReference>
<keyword evidence="5" id="KW-0804">Transcription</keyword>
<feature type="domain" description="HTH gntR-type" evidence="7">
    <location>
        <begin position="61"/>
        <end position="129"/>
    </location>
</feature>
<dbReference type="InterPro" id="IPR000524">
    <property type="entry name" value="Tscrpt_reg_HTH_GntR"/>
</dbReference>
<sequence length="529" mass="55553">MSADSPAQPPTRPAPGAAPGAAARATARGRATVPTPAQRQPPRAGSDFLQLSAPDRGIGGPGLTDWLTAQIRAAIIDGRLGAGTLLPASRTLAGELRLSRGVVVEAYRRLTDEALIAARRGSGTIVLARPSDPGEDDGAGQPTATAPLLPNSPTLPAGAAGPDPTVRIDLSPGLPDLAGFPHQEWAAAGRRALAGATASDLGYGDPRGHPRLRAELADWLGRSRGVRTHPDGIVVVNGVAQALALLAQVLLRAGQTSVAVEDPGSRGAREQFEYWGLSTERLPVDHDGADTAALQRLSVRTASLTPAHEFPMGVVLSPARRQQLLAWAEAADGLLIEDDYDAEFRYDRPPVPAVQASAPHRVAYTGSTSKTLAPGLRLGWLVPPKHLLAEVVSVKHATDLGACVLPQLVLAQWIGSGRHERHIRAVRTRYRQRRDALVSALQGGLTGRAPFVLHGVAAGLHLVVGLPELTVPDTVLAERLLRNGIRVQPLSWHAIAAAPRGLVLGYAATSADRLREAGTEIAEQVLALR</sequence>
<dbReference type="GO" id="GO:0003677">
    <property type="term" value="F:DNA binding"/>
    <property type="evidence" value="ECO:0007669"/>
    <property type="project" value="UniProtKB-KW"/>
</dbReference>
<evidence type="ECO:0000259" key="7">
    <source>
        <dbReference type="PROSITE" id="PS50949"/>
    </source>
</evidence>
<keyword evidence="4" id="KW-0238">DNA-binding</keyword>
<dbReference type="Proteomes" id="UP000562984">
    <property type="component" value="Unassembled WGS sequence"/>
</dbReference>
<dbReference type="CDD" id="cd07377">
    <property type="entry name" value="WHTH_GntR"/>
    <property type="match status" value="1"/>
</dbReference>
<dbReference type="GO" id="GO:0030170">
    <property type="term" value="F:pyridoxal phosphate binding"/>
    <property type="evidence" value="ECO:0007669"/>
    <property type="project" value="InterPro"/>
</dbReference>
<dbReference type="Gene3D" id="3.40.640.10">
    <property type="entry name" value="Type I PLP-dependent aspartate aminotransferase-like (Major domain)"/>
    <property type="match status" value="1"/>
</dbReference>
<evidence type="ECO:0000256" key="6">
    <source>
        <dbReference type="SAM" id="MobiDB-lite"/>
    </source>
</evidence>
<keyword evidence="3" id="KW-0805">Transcription regulation</keyword>
<dbReference type="PANTHER" id="PTHR46577">
    <property type="entry name" value="HTH-TYPE TRANSCRIPTIONAL REGULATORY PROTEIN GABR"/>
    <property type="match status" value="1"/>
</dbReference>
<evidence type="ECO:0000256" key="4">
    <source>
        <dbReference type="ARBA" id="ARBA00023125"/>
    </source>
</evidence>
<dbReference type="SUPFAM" id="SSF53383">
    <property type="entry name" value="PLP-dependent transferases"/>
    <property type="match status" value="1"/>
</dbReference>
<dbReference type="SMART" id="SM00345">
    <property type="entry name" value="HTH_GNTR"/>
    <property type="match status" value="1"/>
</dbReference>
<feature type="compositionally biased region" description="Low complexity" evidence="6">
    <location>
        <begin position="14"/>
        <end position="37"/>
    </location>
</feature>
<keyword evidence="8" id="KW-0808">Transferase</keyword>
<keyword evidence="2" id="KW-0663">Pyridoxal phosphate</keyword>
<evidence type="ECO:0000313" key="8">
    <source>
        <dbReference type="EMBL" id="NNG35224.1"/>
    </source>
</evidence>
<dbReference type="InterPro" id="IPR051446">
    <property type="entry name" value="HTH_trans_reg/aminotransferase"/>
</dbReference>
<dbReference type="PANTHER" id="PTHR46577:SF1">
    <property type="entry name" value="HTH-TYPE TRANSCRIPTIONAL REGULATORY PROTEIN GABR"/>
    <property type="match status" value="1"/>
</dbReference>